<reference evidence="1 2" key="1">
    <citation type="journal article" date="2016" name="Proc. Natl. Acad. Sci. U.S.A.">
        <title>Lipid metabolic changes in an early divergent fungus govern the establishment of a mutualistic symbiosis with endobacteria.</title>
        <authorList>
            <person name="Lastovetsky O.A."/>
            <person name="Gaspar M.L."/>
            <person name="Mondo S.J."/>
            <person name="LaButti K.M."/>
            <person name="Sandor L."/>
            <person name="Grigoriev I.V."/>
            <person name="Henry S.A."/>
            <person name="Pawlowska T.E."/>
        </authorList>
    </citation>
    <scope>NUCLEOTIDE SEQUENCE [LARGE SCALE GENOMIC DNA]</scope>
    <source>
        <strain evidence="1 2">ATCC 52813</strain>
    </source>
</reference>
<dbReference type="RefSeq" id="XP_023466538.1">
    <property type="nucleotide sequence ID" value="XM_023614864.1"/>
</dbReference>
<dbReference type="Proteomes" id="UP000242254">
    <property type="component" value="Unassembled WGS sequence"/>
</dbReference>
<evidence type="ECO:0000313" key="1">
    <source>
        <dbReference type="EMBL" id="PHZ12830.1"/>
    </source>
</evidence>
<evidence type="ECO:0000313" key="2">
    <source>
        <dbReference type="Proteomes" id="UP000242254"/>
    </source>
</evidence>
<keyword evidence="2" id="KW-1185">Reference proteome</keyword>
<gene>
    <name evidence="1" type="ORF">RHIMIDRAFT_313505</name>
</gene>
<sequence>MDSNHKFMTLSFQMHSTQELELPPPRLLWNLGRLKGPDTVDKYVNIFNECTQGLQRLQSPSFLNRNFAVEHIEESQSNICRFIYHPLDMTCGRRPPPSTTRNCDFWTPEMLNTIQFREYYYRNGASLEDLIVLDTGHFTKRLKLPYDG</sequence>
<dbReference type="GeneID" id="35445853"/>
<organism evidence="1 2">
    <name type="scientific">Rhizopus microsporus ATCC 52813</name>
    <dbReference type="NCBI Taxonomy" id="1340429"/>
    <lineage>
        <taxon>Eukaryota</taxon>
        <taxon>Fungi</taxon>
        <taxon>Fungi incertae sedis</taxon>
        <taxon>Mucoromycota</taxon>
        <taxon>Mucoromycotina</taxon>
        <taxon>Mucoromycetes</taxon>
        <taxon>Mucorales</taxon>
        <taxon>Mucorineae</taxon>
        <taxon>Rhizopodaceae</taxon>
        <taxon>Rhizopus</taxon>
    </lineage>
</organism>
<protein>
    <submittedName>
        <fullName evidence="1">Uncharacterized protein</fullName>
    </submittedName>
</protein>
<dbReference type="EMBL" id="KZ303849">
    <property type="protein sequence ID" value="PHZ12830.1"/>
    <property type="molecule type" value="Genomic_DNA"/>
</dbReference>
<name>A0A2G4SVM7_RHIZD</name>
<proteinExistence type="predicted"/>
<dbReference type="AlphaFoldDB" id="A0A2G4SVM7"/>
<accession>A0A2G4SVM7</accession>